<dbReference type="NCBIfam" id="TIGR00276">
    <property type="entry name" value="tRNA epoxyqueuosine(34) reductase QueG"/>
    <property type="match status" value="1"/>
</dbReference>
<feature type="binding site" evidence="9">
    <location>
        <position position="145"/>
    </location>
    <ligand>
        <name>cob(II)alamin</name>
        <dbReference type="ChEBI" id="CHEBI:16304"/>
    </ligand>
</feature>
<evidence type="ECO:0000256" key="2">
    <source>
        <dbReference type="ARBA" id="ARBA00022490"/>
    </source>
</evidence>
<proteinExistence type="inferred from homology"/>
<evidence type="ECO:0000313" key="12">
    <source>
        <dbReference type="Proteomes" id="UP000225379"/>
    </source>
</evidence>
<feature type="binding site" evidence="9">
    <location>
        <position position="255"/>
    </location>
    <ligand>
        <name>[4Fe-4S] cluster</name>
        <dbReference type="ChEBI" id="CHEBI:49883"/>
        <label>2</label>
    </ligand>
</feature>
<keyword evidence="6 9" id="KW-0560">Oxidoreductase</keyword>
<dbReference type="HAMAP" id="MF_00916">
    <property type="entry name" value="QueG"/>
    <property type="match status" value="1"/>
</dbReference>
<evidence type="ECO:0000313" key="11">
    <source>
        <dbReference type="EMBL" id="PGH53324.1"/>
    </source>
</evidence>
<feature type="binding site" evidence="9">
    <location>
        <position position="209"/>
    </location>
    <ligand>
        <name>[4Fe-4S] cluster</name>
        <dbReference type="ChEBI" id="CHEBI:49883"/>
        <label>2</label>
    </ligand>
</feature>
<feature type="binding site" evidence="9">
    <location>
        <position position="205"/>
    </location>
    <ligand>
        <name>[4Fe-4S] cluster</name>
        <dbReference type="ChEBI" id="CHEBI:49883"/>
        <label>1</label>
    </ligand>
</feature>
<dbReference type="GO" id="GO:0046872">
    <property type="term" value="F:metal ion binding"/>
    <property type="evidence" value="ECO:0007669"/>
    <property type="project" value="UniProtKB-KW"/>
</dbReference>
<keyword evidence="3 9" id="KW-0819">tRNA processing</keyword>
<dbReference type="Gene3D" id="3.30.70.20">
    <property type="match status" value="1"/>
</dbReference>
<feature type="binding site" evidence="9">
    <location>
        <position position="227"/>
    </location>
    <ligand>
        <name>cob(II)alamin</name>
        <dbReference type="ChEBI" id="CHEBI:16304"/>
    </ligand>
</feature>
<dbReference type="Proteomes" id="UP000225379">
    <property type="component" value="Unassembled WGS sequence"/>
</dbReference>
<dbReference type="PANTHER" id="PTHR30002:SF4">
    <property type="entry name" value="EPOXYQUEUOSINE REDUCTASE"/>
    <property type="match status" value="1"/>
</dbReference>
<evidence type="ECO:0000259" key="10">
    <source>
        <dbReference type="PROSITE" id="PS51379"/>
    </source>
</evidence>
<evidence type="ECO:0000256" key="5">
    <source>
        <dbReference type="ARBA" id="ARBA00022785"/>
    </source>
</evidence>
<keyword evidence="5 9" id="KW-0671">Queuosine biosynthesis</keyword>
<comment type="subunit">
    <text evidence="9">Monomer.</text>
</comment>
<comment type="cofactor">
    <cofactor evidence="9">
        <name>[4Fe-4S] cluster</name>
        <dbReference type="ChEBI" id="CHEBI:49883"/>
    </cofactor>
    <text evidence="9">Binds 2 [4Fe-4S] clusters per monomer.</text>
</comment>
<feature type="binding site" evidence="9">
    <location>
        <position position="180"/>
    </location>
    <ligand>
        <name>cob(II)alamin</name>
        <dbReference type="ChEBI" id="CHEBI:16304"/>
    </ligand>
</feature>
<comment type="catalytic activity">
    <reaction evidence="9">
        <text>epoxyqueuosine(34) in tRNA + AH2 = queuosine(34) in tRNA + A + H2O</text>
        <dbReference type="Rhea" id="RHEA:32159"/>
        <dbReference type="Rhea" id="RHEA-COMP:18571"/>
        <dbReference type="Rhea" id="RHEA-COMP:18582"/>
        <dbReference type="ChEBI" id="CHEBI:13193"/>
        <dbReference type="ChEBI" id="CHEBI:15377"/>
        <dbReference type="ChEBI" id="CHEBI:17499"/>
        <dbReference type="ChEBI" id="CHEBI:194431"/>
        <dbReference type="ChEBI" id="CHEBI:194443"/>
        <dbReference type="EC" id="1.17.99.6"/>
    </reaction>
</comment>
<evidence type="ECO:0000256" key="1">
    <source>
        <dbReference type="ARBA" id="ARBA00022485"/>
    </source>
</evidence>
<evidence type="ECO:0000256" key="7">
    <source>
        <dbReference type="ARBA" id="ARBA00023004"/>
    </source>
</evidence>
<comment type="caution">
    <text evidence="11">The sequence shown here is derived from an EMBL/GenBank/DDBJ whole genome shotgun (WGS) entry which is preliminary data.</text>
</comment>
<comment type="subcellular location">
    <subcellularLocation>
        <location evidence="9">Cytoplasm</location>
    </subcellularLocation>
</comment>
<feature type="binding site" evidence="9">
    <location>
        <position position="202"/>
    </location>
    <ligand>
        <name>[4Fe-4S] cluster</name>
        <dbReference type="ChEBI" id="CHEBI:49883"/>
        <label>1</label>
    </ligand>
</feature>
<dbReference type="GO" id="GO:0031419">
    <property type="term" value="F:cobalamin binding"/>
    <property type="evidence" value="ECO:0007669"/>
    <property type="project" value="UniProtKB-KW"/>
</dbReference>
<feature type="domain" description="4Fe-4S ferredoxin-type" evidence="10">
    <location>
        <begin position="189"/>
        <end position="219"/>
    </location>
</feature>
<dbReference type="EC" id="1.17.99.6" evidence="9"/>
<dbReference type="Pfam" id="PF13484">
    <property type="entry name" value="Fer4_16"/>
    <property type="match status" value="1"/>
</dbReference>
<keyword evidence="9" id="KW-0846">Cobalamin</keyword>
<reference evidence="12" key="1">
    <citation type="submission" date="2017-10" db="EMBL/GenBank/DDBJ databases">
        <authorList>
            <person name="Kravchenko I.K."/>
            <person name="Grouzdev D.S."/>
        </authorList>
    </citation>
    <scope>NUCLEOTIDE SEQUENCE [LARGE SCALE GENOMIC DNA]</scope>
    <source>
        <strain evidence="12">B2</strain>
    </source>
</reference>
<keyword evidence="12" id="KW-1185">Reference proteome</keyword>
<dbReference type="RefSeq" id="WP_098739402.1">
    <property type="nucleotide sequence ID" value="NZ_PDKW01000043.1"/>
</dbReference>
<feature type="binding site" evidence="9">
    <location>
        <begin position="252"/>
        <end position="253"/>
    </location>
    <ligand>
        <name>cob(II)alamin</name>
        <dbReference type="ChEBI" id="CHEBI:16304"/>
    </ligand>
</feature>
<comment type="similarity">
    <text evidence="9">Belongs to the QueG family.</text>
</comment>
<keyword evidence="1 9" id="KW-0004">4Fe-4S</keyword>
<evidence type="ECO:0000256" key="4">
    <source>
        <dbReference type="ARBA" id="ARBA00022723"/>
    </source>
</evidence>
<dbReference type="PROSITE" id="PS00198">
    <property type="entry name" value="4FE4S_FER_1"/>
    <property type="match status" value="1"/>
</dbReference>
<dbReference type="SUPFAM" id="SSF46548">
    <property type="entry name" value="alpha-helical ferredoxin"/>
    <property type="match status" value="1"/>
</dbReference>
<dbReference type="InterPro" id="IPR004453">
    <property type="entry name" value="QueG"/>
</dbReference>
<dbReference type="GO" id="GO:0052693">
    <property type="term" value="F:epoxyqueuosine reductase activity"/>
    <property type="evidence" value="ECO:0007669"/>
    <property type="project" value="UniProtKB-UniRule"/>
</dbReference>
<feature type="binding site" evidence="9">
    <location>
        <position position="252"/>
    </location>
    <ligand>
        <name>[4Fe-4S] cluster</name>
        <dbReference type="ChEBI" id="CHEBI:49883"/>
        <label>2</label>
    </ligand>
</feature>
<feature type="binding site" evidence="9">
    <location>
        <position position="199"/>
    </location>
    <ligand>
        <name>[4Fe-4S] cluster</name>
        <dbReference type="ChEBI" id="CHEBI:49883"/>
        <label>1</label>
    </ligand>
</feature>
<evidence type="ECO:0000256" key="3">
    <source>
        <dbReference type="ARBA" id="ARBA00022694"/>
    </source>
</evidence>
<dbReference type="UniPathway" id="UPA00392"/>
<accession>A0A2B8AWJ0</accession>
<dbReference type="EMBL" id="PDKW01000043">
    <property type="protein sequence ID" value="PGH53324.1"/>
    <property type="molecule type" value="Genomic_DNA"/>
</dbReference>
<feature type="active site" description="Proton donor" evidence="9">
    <location>
        <position position="145"/>
    </location>
</feature>
<sequence length="362" mass="39308">MAAAKPAPLSSAGPARLRDAIRDRALAAGFDAVGFAPAALGPEARERLAQFVAEGRHGDMGWMAERSDQRSHPQSLWDEARTVIALGTSYAPHDDPRRLAEHPDRGIVSVYARNRDYHDLIKGRLKTLAQWLAHQTKAGVKVFVDTAPVMEKPLAAQAGLGWQGKHTNLVSRDHGSWLFLGEIYTTLDLPPDPPARDRCGSCDRCQVACPTAAFPAPYQIDARRCISYLTIEHKGPIPDDLKPLMGNRIYGCDDCLAACPWNKFARATREPAFLPRAELTAPRLADLAQLDDAGFRQVFSGSPIKRIGRDRFVRNVLIAIGNSGDPSLRPVAEALAQDVSDVVREAAGWAAARLSGATSPDA</sequence>
<feature type="binding site" evidence="9">
    <location>
        <position position="234"/>
    </location>
    <ligand>
        <name>tRNA</name>
        <dbReference type="ChEBI" id="CHEBI:17843"/>
    </ligand>
</feature>
<comment type="cofactor">
    <cofactor evidence="9">
        <name>cob(II)alamin</name>
        <dbReference type="ChEBI" id="CHEBI:16304"/>
    </cofactor>
</comment>
<protein>
    <recommendedName>
        <fullName evidence="9">Epoxyqueuosine reductase</fullName>
        <ecNumber evidence="9">1.17.99.6</ecNumber>
    </recommendedName>
    <alternativeName>
        <fullName evidence="9">Queuosine biosynthesis protein QueG</fullName>
    </alternativeName>
</protein>
<dbReference type="InterPro" id="IPR013542">
    <property type="entry name" value="QueG_DUF1730"/>
</dbReference>
<feature type="binding site" evidence="9">
    <location>
        <position position="225"/>
    </location>
    <ligand>
        <name>[4Fe-4S] cluster</name>
        <dbReference type="ChEBI" id="CHEBI:49883"/>
        <label>2</label>
    </ligand>
</feature>
<keyword evidence="8 9" id="KW-0411">Iron-sulfur</keyword>
<name>A0A2B8AWJ0_9PROT</name>
<dbReference type="InterPro" id="IPR017896">
    <property type="entry name" value="4Fe4S_Fe-S-bd"/>
</dbReference>
<keyword evidence="9" id="KW-0170">Cobalt</keyword>
<dbReference type="PANTHER" id="PTHR30002">
    <property type="entry name" value="EPOXYQUEUOSINE REDUCTASE"/>
    <property type="match status" value="1"/>
</dbReference>
<dbReference type="Pfam" id="PF08331">
    <property type="entry name" value="QueG_DUF1730"/>
    <property type="match status" value="1"/>
</dbReference>
<organism evidence="11 12">
    <name type="scientific">Azospirillum palustre</name>
    <dbReference type="NCBI Taxonomy" id="2044885"/>
    <lineage>
        <taxon>Bacteria</taxon>
        <taxon>Pseudomonadati</taxon>
        <taxon>Pseudomonadota</taxon>
        <taxon>Alphaproteobacteria</taxon>
        <taxon>Rhodospirillales</taxon>
        <taxon>Azospirillaceae</taxon>
        <taxon>Azospirillum</taxon>
    </lineage>
</organism>
<evidence type="ECO:0000256" key="6">
    <source>
        <dbReference type="ARBA" id="ARBA00023002"/>
    </source>
</evidence>
<feature type="binding site" evidence="9">
    <location>
        <position position="70"/>
    </location>
    <ligand>
        <name>cob(II)alamin</name>
        <dbReference type="ChEBI" id="CHEBI:16304"/>
    </ligand>
</feature>
<keyword evidence="7 9" id="KW-0408">Iron</keyword>
<dbReference type="OrthoDB" id="9784571at2"/>
<feature type="binding site" evidence="9">
    <location>
        <position position="259"/>
    </location>
    <ligand>
        <name>[4Fe-4S] cluster</name>
        <dbReference type="ChEBI" id="CHEBI:49883"/>
        <label>1</label>
    </ligand>
</feature>
<dbReference type="GO" id="GO:0005737">
    <property type="term" value="C:cytoplasm"/>
    <property type="evidence" value="ECO:0007669"/>
    <property type="project" value="UniProtKB-SubCell"/>
</dbReference>
<comment type="caution">
    <text evidence="9">Lacks conserved residue(s) required for the propagation of feature annotation.</text>
</comment>
<keyword evidence="2 9" id="KW-0963">Cytoplasm</keyword>
<dbReference type="InterPro" id="IPR017900">
    <property type="entry name" value="4Fe4S_Fe_S_CS"/>
</dbReference>
<evidence type="ECO:0000256" key="9">
    <source>
        <dbReference type="HAMAP-Rule" id="MF_00916"/>
    </source>
</evidence>
<comment type="pathway">
    <text evidence="9">tRNA modification; tRNA-queuosine biosynthesis.</text>
</comment>
<dbReference type="GO" id="GO:0008616">
    <property type="term" value="P:tRNA queuosine(34) biosynthetic process"/>
    <property type="evidence" value="ECO:0007669"/>
    <property type="project" value="UniProtKB-UniRule"/>
</dbReference>
<keyword evidence="4 9" id="KW-0479">Metal-binding</keyword>
<feature type="binding site" evidence="9">
    <location>
        <position position="169"/>
    </location>
    <ligand>
        <name>cob(II)alamin</name>
        <dbReference type="ChEBI" id="CHEBI:16304"/>
    </ligand>
</feature>
<dbReference type="AlphaFoldDB" id="A0A2B8AWJ0"/>
<evidence type="ECO:0000256" key="8">
    <source>
        <dbReference type="ARBA" id="ARBA00023014"/>
    </source>
</evidence>
<dbReference type="PROSITE" id="PS51379">
    <property type="entry name" value="4FE4S_FER_2"/>
    <property type="match status" value="1"/>
</dbReference>
<gene>
    <name evidence="9 11" type="primary">queG</name>
    <name evidence="11" type="ORF">CRT60_25865</name>
</gene>
<dbReference type="GO" id="GO:0051539">
    <property type="term" value="F:4 iron, 4 sulfur cluster binding"/>
    <property type="evidence" value="ECO:0007669"/>
    <property type="project" value="UniProtKB-KW"/>
</dbReference>
<comment type="function">
    <text evidence="9">Catalyzes the conversion of epoxyqueuosine (oQ) to queuosine (Q), which is a hypermodified base found in the wobble positions of tRNA(Asp), tRNA(Asn), tRNA(His) and tRNA(Tyr).</text>
</comment>